<evidence type="ECO:0000256" key="1">
    <source>
        <dbReference type="SAM" id="MobiDB-lite"/>
    </source>
</evidence>
<proteinExistence type="predicted"/>
<name>A0A381XA72_9ZZZZ</name>
<gene>
    <name evidence="2" type="ORF">METZ01_LOCUS113987</name>
</gene>
<sequence length="1010" mass="113247">PSGDSSVKPEDTVLIDDFEGGEQELIAKIVKSLGLTVIDDTTKETLENLVGWGPNNPLEQAVRVDSPQTLKKLVQDSGVQLKISDLGEEVVRQLIRTVISEPSQKWADDDNRERIPVIPDADGILRPLKEDDGSHYFFDHVDDLPDLLPNARTIHPDYVNELEGVKLGVVNPSKLAEFVDESVGSDPDRFRQLQDDDSLWLQISKAAVRIVTADEFKLNAVKDYRFLPCLHRGEVSVRDVSRVGDKVWGVDVSVGGAWFNFSRKEFIFHDSAEEREGVGLHHKVIYNLTWLELHPDIEEEKEDMKDSLLMHSVGQEGLLVNIFRSLIFGHNWQSKKRSKEGKPGWGKDAVSLFHKHEDGEFEIDRWLEQRPSDKERDEILESLLDLLPKDTEDEKAKLSSSSWGAHSKTDLPKLHLLKGADGEWHKLGDLCYELDPGLSELFKKTPVLKEHKEMLSYTVLTRGIDDGGLGITTRIREEEIIDRLTSLRGFTPGNKKIRNSILGMMLDSHEEWVLEDLGAMDWVPRKDGETVIPSAAIMPTTEMKALFGEQHPWYIDVDADLSSEEVRKRAADIGLIHDHEDPDSLLEALLSPEEVWEGLTGISIIESLTKAWKDNKDKASNSHTRRNRLPNSEGEWSDGSWLCDRKESAAISSLFPEHNVSDRDSLGSKASEDLARVWIVRDSVSRPRIGELLTRISGETGESELQQLWKLVVAREDSITDADIPANAATFLVPVAQGSTVRVGDVVFSGPKSKDAAASGSISSLTLLPPKHPLKDVLVRMGALDLESVGVDELRRLSRESKDSQHSESQLERLWLALAMVEIGDEDLLRGPYWPCQSSDTYGVKPAIPENKTKKDALFPMRSDEDENIRRIIREGLPMFLLPREGPLMDRIYERLESDKDGNIPFLSRCSRRQVQGGEAEQPHPYLKKAISNIVEAIGKLGLKTVPIKKVEVNSTNEPISGVLEASLMYGSRWVVWKSDTHPPNVAASVEEGILSVLVSTYRQNERSEA</sequence>
<feature type="region of interest" description="Disordered" evidence="1">
    <location>
        <begin position="616"/>
        <end position="639"/>
    </location>
</feature>
<accession>A0A381XA72</accession>
<feature type="non-terminal residue" evidence="2">
    <location>
        <position position="1010"/>
    </location>
</feature>
<organism evidence="2">
    <name type="scientific">marine metagenome</name>
    <dbReference type="NCBI Taxonomy" id="408172"/>
    <lineage>
        <taxon>unclassified sequences</taxon>
        <taxon>metagenomes</taxon>
        <taxon>ecological metagenomes</taxon>
    </lineage>
</organism>
<reference evidence="2" key="1">
    <citation type="submission" date="2018-05" db="EMBL/GenBank/DDBJ databases">
        <authorList>
            <person name="Lanie J.A."/>
            <person name="Ng W.-L."/>
            <person name="Kazmierczak K.M."/>
            <person name="Andrzejewski T.M."/>
            <person name="Davidsen T.M."/>
            <person name="Wayne K.J."/>
            <person name="Tettelin H."/>
            <person name="Glass J.I."/>
            <person name="Rusch D."/>
            <person name="Podicherti R."/>
            <person name="Tsui H.-C.T."/>
            <person name="Winkler M.E."/>
        </authorList>
    </citation>
    <scope>NUCLEOTIDE SEQUENCE</scope>
</reference>
<protein>
    <submittedName>
        <fullName evidence="2">Uncharacterized protein</fullName>
    </submittedName>
</protein>
<dbReference type="AlphaFoldDB" id="A0A381XA72"/>
<feature type="non-terminal residue" evidence="2">
    <location>
        <position position="1"/>
    </location>
</feature>
<evidence type="ECO:0000313" key="2">
    <source>
        <dbReference type="EMBL" id="SVA61133.1"/>
    </source>
</evidence>
<dbReference type="EMBL" id="UINC01014311">
    <property type="protein sequence ID" value="SVA61133.1"/>
    <property type="molecule type" value="Genomic_DNA"/>
</dbReference>